<dbReference type="Proteomes" id="UP001565368">
    <property type="component" value="Unassembled WGS sequence"/>
</dbReference>
<protein>
    <recommendedName>
        <fullName evidence="4">F-box domain-containing protein</fullName>
    </recommendedName>
</protein>
<evidence type="ECO:0008006" key="4">
    <source>
        <dbReference type="Google" id="ProtNLM"/>
    </source>
</evidence>
<dbReference type="RefSeq" id="XP_069212300.1">
    <property type="nucleotide sequence ID" value="XM_069348756.1"/>
</dbReference>
<sequence>MALSRLSMFSVRSAATTSAPSPTITSPTASTAPSTDSGSAPAIPRLDLKVSEPFPGTEWPDDALAAQRRLTAVASVDAAPIWVQLLGAPWVVGRARGKNGRVVRRISGQGVRGHDLIRLALQLSNTHITRLTYCAWSASPAAADELIMRTLGRLTSLRTLNIRHAGPQRTALPVPVLIALLQALPHLEVLTLECGSEAFSDPRFLAALQDRSVRLQRLECGAYHATSAWSISLECEECWKRAGPRTLDKVKLALDRNRERRRRERRAALRVLVVARVLIHARPEPGVEMLRVPSGLRASVTPQMVRTSRSRDTLLLPPSPAPSREMLLLPPSPSGRNRGSATSSVSHSKKPRRMSLLSLPPVHSPFVDADRQVMSAPSSPVACQAPLPTLQPPPLRKSKSSIGFKVSSAFNKVKTLVTRAPKAEPIPTPASSREDSPLAPSSLLRLPASVRFRIARHVADVSHLDAGRLTRLSRYAADRTSLGRIAHAVGHAAEWEVPEAQIRDDWLACGGF</sequence>
<reference evidence="2 3" key="1">
    <citation type="submission" date="2023-08" db="EMBL/GenBank/DDBJ databases">
        <title>Annotated Genome Sequence of Vanrija albida AlHP1.</title>
        <authorList>
            <person name="Herzog R."/>
        </authorList>
    </citation>
    <scope>NUCLEOTIDE SEQUENCE [LARGE SCALE GENOMIC DNA]</scope>
    <source>
        <strain evidence="2 3">AlHP1</strain>
    </source>
</reference>
<organism evidence="2 3">
    <name type="scientific">Vanrija albida</name>
    <dbReference type="NCBI Taxonomy" id="181172"/>
    <lineage>
        <taxon>Eukaryota</taxon>
        <taxon>Fungi</taxon>
        <taxon>Dikarya</taxon>
        <taxon>Basidiomycota</taxon>
        <taxon>Agaricomycotina</taxon>
        <taxon>Tremellomycetes</taxon>
        <taxon>Trichosporonales</taxon>
        <taxon>Trichosporonaceae</taxon>
        <taxon>Vanrija</taxon>
    </lineage>
</organism>
<proteinExistence type="predicted"/>
<evidence type="ECO:0000313" key="3">
    <source>
        <dbReference type="Proteomes" id="UP001565368"/>
    </source>
</evidence>
<evidence type="ECO:0000313" key="2">
    <source>
        <dbReference type="EMBL" id="KAL1412356.1"/>
    </source>
</evidence>
<feature type="compositionally biased region" description="Low complexity" evidence="1">
    <location>
        <begin position="16"/>
        <end position="42"/>
    </location>
</feature>
<feature type="region of interest" description="Disordered" evidence="1">
    <location>
        <begin position="16"/>
        <end position="45"/>
    </location>
</feature>
<comment type="caution">
    <text evidence="2">The sequence shown here is derived from an EMBL/GenBank/DDBJ whole genome shotgun (WGS) entry which is preliminary data.</text>
</comment>
<accession>A0ABR3QCB2</accession>
<dbReference type="EMBL" id="JBBXJM010000001">
    <property type="protein sequence ID" value="KAL1412356.1"/>
    <property type="molecule type" value="Genomic_DNA"/>
</dbReference>
<feature type="region of interest" description="Disordered" evidence="1">
    <location>
        <begin position="301"/>
        <end position="360"/>
    </location>
</feature>
<feature type="region of interest" description="Disordered" evidence="1">
    <location>
        <begin position="378"/>
        <end position="398"/>
    </location>
</feature>
<feature type="compositionally biased region" description="Polar residues" evidence="1">
    <location>
        <begin position="334"/>
        <end position="346"/>
    </location>
</feature>
<evidence type="ECO:0000256" key="1">
    <source>
        <dbReference type="SAM" id="MobiDB-lite"/>
    </source>
</evidence>
<name>A0ABR3QCB2_9TREE</name>
<keyword evidence="3" id="KW-1185">Reference proteome</keyword>
<gene>
    <name evidence="2" type="ORF">Q8F55_000100</name>
</gene>
<dbReference type="GeneID" id="95981143"/>